<proteinExistence type="predicted"/>
<reference evidence="1 2" key="1">
    <citation type="submission" date="2011-09" db="EMBL/GenBank/DDBJ databases">
        <title>The draft genome of Methanotorris formicicus Mc-S-70.</title>
        <authorList>
            <consortium name="US DOE Joint Genome Institute (JGI-PGF)"/>
            <person name="Lucas S."/>
            <person name="Han J."/>
            <person name="Lapidus A."/>
            <person name="Cheng J.-F."/>
            <person name="Goodwin L."/>
            <person name="Pitluck S."/>
            <person name="Peters L."/>
            <person name="Land M.L."/>
            <person name="Hauser L."/>
            <person name="Sieprawska-Lupa M."/>
            <person name="Takai K."/>
            <person name="Miyazaki J."/>
            <person name="Whitman W."/>
            <person name="Woyke T.J."/>
        </authorList>
    </citation>
    <scope>NUCLEOTIDE SEQUENCE [LARGE SCALE GENOMIC DNA]</scope>
    <source>
        <strain evidence="1 2">Mc-S-70</strain>
    </source>
</reference>
<name>H1KZA7_9EURY</name>
<dbReference type="EMBL" id="AGJL01000026">
    <property type="protein sequence ID" value="EHP86133.1"/>
    <property type="molecule type" value="Genomic_DNA"/>
</dbReference>
<gene>
    <name evidence="1" type="ORF">MetfoDRAFT_1130</name>
</gene>
<keyword evidence="2" id="KW-1185">Reference proteome</keyword>
<organism evidence="1 2">
    <name type="scientific">Methanotorris formicicus Mc-S-70</name>
    <dbReference type="NCBI Taxonomy" id="647171"/>
    <lineage>
        <taxon>Archaea</taxon>
        <taxon>Methanobacteriati</taxon>
        <taxon>Methanobacteriota</taxon>
        <taxon>Methanomada group</taxon>
        <taxon>Methanococci</taxon>
        <taxon>Methanococcales</taxon>
        <taxon>Methanocaldococcaceae</taxon>
        <taxon>Methanotorris</taxon>
    </lineage>
</organism>
<dbReference type="OrthoDB" id="385938at2157"/>
<comment type="caution">
    <text evidence="1">The sequence shown here is derived from an EMBL/GenBank/DDBJ whole genome shotgun (WGS) entry which is preliminary data.</text>
</comment>
<dbReference type="Proteomes" id="UP000003706">
    <property type="component" value="Unassembled WGS sequence"/>
</dbReference>
<dbReference type="AlphaFoldDB" id="H1KZA7"/>
<sequence>MLKGQKEARIGLDAETEIVDKLNSDNNLRNNFIKCLSVLGFQLDNKFKAVKQGKKYKSDILIYSNNSILGISLKTVKETEKGFHQVDRRWLDDWKNLLNMSDDIYDIFKEGIIRIAENPKDKFIHPNSHHTFRYIITMWK</sequence>
<dbReference type="RefSeq" id="WP_007044562.1">
    <property type="nucleotide sequence ID" value="NZ_AGJL01000026.1"/>
</dbReference>
<protein>
    <submittedName>
        <fullName evidence="1">Uncharacterized protein</fullName>
    </submittedName>
</protein>
<dbReference type="STRING" id="647171.MetfoDRAFT_1130"/>
<accession>H1KZA7</accession>
<evidence type="ECO:0000313" key="2">
    <source>
        <dbReference type="Proteomes" id="UP000003706"/>
    </source>
</evidence>
<evidence type="ECO:0000313" key="1">
    <source>
        <dbReference type="EMBL" id="EHP86133.1"/>
    </source>
</evidence>